<organism evidence="2 3">
    <name type="scientific">Rhodanobacter caeni</name>
    <dbReference type="NCBI Taxonomy" id="657654"/>
    <lineage>
        <taxon>Bacteria</taxon>
        <taxon>Pseudomonadati</taxon>
        <taxon>Pseudomonadota</taxon>
        <taxon>Gammaproteobacteria</taxon>
        <taxon>Lysobacterales</taxon>
        <taxon>Rhodanobacteraceae</taxon>
        <taxon>Rhodanobacter</taxon>
    </lineage>
</organism>
<protein>
    <recommendedName>
        <fullName evidence="1">EF-hand domain-containing protein</fullName>
    </recommendedName>
</protein>
<gene>
    <name evidence="2" type="ORF">GCM10009126_13170</name>
</gene>
<dbReference type="InterPro" id="IPR002048">
    <property type="entry name" value="EF_hand_dom"/>
</dbReference>
<evidence type="ECO:0000259" key="1">
    <source>
        <dbReference type="PROSITE" id="PS50222"/>
    </source>
</evidence>
<comment type="caution">
    <text evidence="2">The sequence shown here is derived from an EMBL/GenBank/DDBJ whole genome shotgun (WGS) entry which is preliminary data.</text>
</comment>
<dbReference type="SUPFAM" id="SSF47473">
    <property type="entry name" value="EF-hand"/>
    <property type="match status" value="1"/>
</dbReference>
<dbReference type="Proteomes" id="UP001500657">
    <property type="component" value="Unassembled WGS sequence"/>
</dbReference>
<accession>A0ABN0UFP6</accession>
<dbReference type="Gene3D" id="1.10.238.10">
    <property type="entry name" value="EF-hand"/>
    <property type="match status" value="1"/>
</dbReference>
<reference evidence="2 3" key="1">
    <citation type="journal article" date="2019" name="Int. J. Syst. Evol. Microbiol.">
        <title>The Global Catalogue of Microorganisms (GCM) 10K type strain sequencing project: providing services to taxonomists for standard genome sequencing and annotation.</title>
        <authorList>
            <consortium name="The Broad Institute Genomics Platform"/>
            <consortium name="The Broad Institute Genome Sequencing Center for Infectious Disease"/>
            <person name="Wu L."/>
            <person name="Ma J."/>
        </authorList>
    </citation>
    <scope>NUCLEOTIDE SEQUENCE [LARGE SCALE GENOMIC DNA]</scope>
    <source>
        <strain evidence="2 3">JCM 16242</strain>
    </source>
</reference>
<dbReference type="EMBL" id="BAAAFO010000002">
    <property type="protein sequence ID" value="GAA0249071.1"/>
    <property type="molecule type" value="Genomic_DNA"/>
</dbReference>
<feature type="domain" description="EF-hand" evidence="1">
    <location>
        <begin position="78"/>
        <end position="113"/>
    </location>
</feature>
<dbReference type="PROSITE" id="PS50222">
    <property type="entry name" value="EF_HAND_2"/>
    <property type="match status" value="1"/>
</dbReference>
<evidence type="ECO:0000313" key="3">
    <source>
        <dbReference type="Proteomes" id="UP001500657"/>
    </source>
</evidence>
<dbReference type="PROSITE" id="PS00018">
    <property type="entry name" value="EF_HAND_1"/>
    <property type="match status" value="1"/>
</dbReference>
<name>A0ABN0UFP6_9GAMM</name>
<proteinExistence type="predicted"/>
<keyword evidence="3" id="KW-1185">Reference proteome</keyword>
<evidence type="ECO:0000313" key="2">
    <source>
        <dbReference type="EMBL" id="GAA0249071.1"/>
    </source>
</evidence>
<sequence length="118" mass="13387">MVATTLYAQDAQKGRSEARMEMTRQISARGEPFDVQATREALKQAHRTPLMTPMESTETFLSLDRNGDKVLSYSEVPPGMPLLRSQFSRYDLNGDHRLTYSEFANYTDVVPNELARSP</sequence>
<dbReference type="InterPro" id="IPR018247">
    <property type="entry name" value="EF_Hand_1_Ca_BS"/>
</dbReference>
<dbReference type="InterPro" id="IPR011992">
    <property type="entry name" value="EF-hand-dom_pair"/>
</dbReference>